<evidence type="ECO:0000313" key="2">
    <source>
        <dbReference type="EMBL" id="TWI87590.1"/>
    </source>
</evidence>
<keyword evidence="3" id="KW-1185">Reference proteome</keyword>
<dbReference type="RefSeq" id="WP_145343046.1">
    <property type="nucleotide sequence ID" value="NZ_SMLY01000071.1"/>
</dbReference>
<dbReference type="Pfam" id="PF12146">
    <property type="entry name" value="Hydrolase_4"/>
    <property type="match status" value="1"/>
</dbReference>
<reference evidence="2 3" key="1">
    <citation type="submission" date="2019-07" db="EMBL/GenBank/DDBJ databases">
        <title>Genomic Encyclopedia of Archaeal and Bacterial Type Strains, Phase II (KMG-II): from individual species to whole genera.</title>
        <authorList>
            <person name="Goeker M."/>
        </authorList>
    </citation>
    <scope>NUCLEOTIDE SEQUENCE [LARGE SCALE GENOMIC DNA]</scope>
    <source>
        <strain evidence="2 3">ATCC BAA-252</strain>
    </source>
</reference>
<sequence length="271" mass="29121">MKRFIVSVFCVLVLGYVGAAGGMYFLQRDLIFKPGGSLETPEETGLPDVDEVLVKMPDGASLLTWQAEPRHDGLPTVLYFHGQGGNISDRASRYQQILDDGYGLMAVSYRGYPGSDGLPSEDDFIRDGTVLFDLLNDAGKPVIVHGESLGTGVAAAVGAARSEALMVVLEAPYTAAVDIAAQQYPWLPVRLLMKDPFITRERINEINAPVFIVHGTEDRVIPVGNGEALYELAQGPKRLLILEGATHGNLWSRGLWPAVVKAVADASGSGL</sequence>
<comment type="caution">
    <text evidence="2">The sequence shown here is derived from an EMBL/GenBank/DDBJ whole genome shotgun (WGS) entry which is preliminary data.</text>
</comment>
<accession>A0A562T3S0</accession>
<dbReference type="InterPro" id="IPR029058">
    <property type="entry name" value="AB_hydrolase_fold"/>
</dbReference>
<evidence type="ECO:0000313" key="3">
    <source>
        <dbReference type="Proteomes" id="UP000320593"/>
    </source>
</evidence>
<dbReference type="OrthoDB" id="9798884at2"/>
<dbReference type="Gene3D" id="3.40.50.1820">
    <property type="entry name" value="alpha/beta hydrolase"/>
    <property type="match status" value="1"/>
</dbReference>
<dbReference type="SUPFAM" id="SSF53474">
    <property type="entry name" value="alpha/beta-Hydrolases"/>
    <property type="match status" value="1"/>
</dbReference>
<protein>
    <recommendedName>
        <fullName evidence="1">Serine aminopeptidase S33 domain-containing protein</fullName>
    </recommendedName>
</protein>
<gene>
    <name evidence="2" type="ORF">JM93_02157</name>
</gene>
<dbReference type="AlphaFoldDB" id="A0A562T3S0"/>
<organism evidence="2 3">
    <name type="scientific">Roseibium hamelinense</name>
    <dbReference type="NCBI Taxonomy" id="150831"/>
    <lineage>
        <taxon>Bacteria</taxon>
        <taxon>Pseudomonadati</taxon>
        <taxon>Pseudomonadota</taxon>
        <taxon>Alphaproteobacteria</taxon>
        <taxon>Hyphomicrobiales</taxon>
        <taxon>Stappiaceae</taxon>
        <taxon>Roseibium</taxon>
    </lineage>
</organism>
<dbReference type="InterPro" id="IPR022742">
    <property type="entry name" value="Hydrolase_4"/>
</dbReference>
<feature type="domain" description="Serine aminopeptidase S33" evidence="1">
    <location>
        <begin position="76"/>
        <end position="176"/>
    </location>
</feature>
<dbReference type="Proteomes" id="UP000320593">
    <property type="component" value="Unassembled WGS sequence"/>
</dbReference>
<proteinExistence type="predicted"/>
<dbReference type="EMBL" id="VLLF01000004">
    <property type="protein sequence ID" value="TWI87590.1"/>
    <property type="molecule type" value="Genomic_DNA"/>
</dbReference>
<name>A0A562T3S0_9HYPH</name>
<dbReference type="PANTHER" id="PTHR12277:SF81">
    <property type="entry name" value="PROTEIN ABHD13"/>
    <property type="match status" value="1"/>
</dbReference>
<dbReference type="PANTHER" id="PTHR12277">
    <property type="entry name" value="ALPHA/BETA HYDROLASE DOMAIN-CONTAINING PROTEIN"/>
    <property type="match status" value="1"/>
</dbReference>
<evidence type="ECO:0000259" key="1">
    <source>
        <dbReference type="Pfam" id="PF12146"/>
    </source>
</evidence>